<keyword evidence="3" id="KW-1185">Reference proteome</keyword>
<feature type="compositionally biased region" description="Basic and acidic residues" evidence="1">
    <location>
        <begin position="1355"/>
        <end position="1374"/>
    </location>
</feature>
<dbReference type="InParanoid" id="A0A136J8S8"/>
<feature type="region of interest" description="Disordered" evidence="1">
    <location>
        <begin position="1492"/>
        <end position="1535"/>
    </location>
</feature>
<dbReference type="STRING" id="196109.A0A136J8S8"/>
<feature type="compositionally biased region" description="Polar residues" evidence="1">
    <location>
        <begin position="881"/>
        <end position="893"/>
    </location>
</feature>
<dbReference type="PANTHER" id="PTHR42064:SF1">
    <property type="entry name" value="YALI0F28677P"/>
    <property type="match status" value="1"/>
</dbReference>
<feature type="compositionally biased region" description="Basic and acidic residues" evidence="1">
    <location>
        <begin position="1381"/>
        <end position="1390"/>
    </location>
</feature>
<dbReference type="PANTHER" id="PTHR42064">
    <property type="entry name" value="YALI0F28677P"/>
    <property type="match status" value="1"/>
</dbReference>
<feature type="region of interest" description="Disordered" evidence="1">
    <location>
        <begin position="1355"/>
        <end position="1440"/>
    </location>
</feature>
<feature type="compositionally biased region" description="Acidic residues" evidence="1">
    <location>
        <begin position="787"/>
        <end position="808"/>
    </location>
</feature>
<dbReference type="Proteomes" id="UP000070501">
    <property type="component" value="Unassembled WGS sequence"/>
</dbReference>
<feature type="compositionally biased region" description="Low complexity" evidence="1">
    <location>
        <begin position="1762"/>
        <end position="1774"/>
    </location>
</feature>
<organism evidence="2 3">
    <name type="scientific">Microdochium bolleyi</name>
    <dbReference type="NCBI Taxonomy" id="196109"/>
    <lineage>
        <taxon>Eukaryota</taxon>
        <taxon>Fungi</taxon>
        <taxon>Dikarya</taxon>
        <taxon>Ascomycota</taxon>
        <taxon>Pezizomycotina</taxon>
        <taxon>Sordariomycetes</taxon>
        <taxon>Xylariomycetidae</taxon>
        <taxon>Xylariales</taxon>
        <taxon>Microdochiaceae</taxon>
        <taxon>Microdochium</taxon>
    </lineage>
</organism>
<name>A0A136J8S8_9PEZI</name>
<accession>A0A136J8S8</accession>
<feature type="region of interest" description="Disordered" evidence="1">
    <location>
        <begin position="1254"/>
        <end position="1308"/>
    </location>
</feature>
<feature type="region of interest" description="Disordered" evidence="1">
    <location>
        <begin position="1635"/>
        <end position="1667"/>
    </location>
</feature>
<evidence type="ECO:0000256" key="1">
    <source>
        <dbReference type="SAM" id="MobiDB-lite"/>
    </source>
</evidence>
<evidence type="ECO:0000313" key="2">
    <source>
        <dbReference type="EMBL" id="KXJ93573.1"/>
    </source>
</evidence>
<feature type="region of interest" description="Disordered" evidence="1">
    <location>
        <begin position="1"/>
        <end position="90"/>
    </location>
</feature>
<proteinExistence type="predicted"/>
<feature type="compositionally biased region" description="Gly residues" evidence="1">
    <location>
        <begin position="1750"/>
        <end position="1761"/>
    </location>
</feature>
<dbReference type="EMBL" id="KQ964248">
    <property type="protein sequence ID" value="KXJ93573.1"/>
    <property type="molecule type" value="Genomic_DNA"/>
</dbReference>
<feature type="compositionally biased region" description="Polar residues" evidence="1">
    <location>
        <begin position="1"/>
        <end position="12"/>
    </location>
</feature>
<feature type="region of interest" description="Disordered" evidence="1">
    <location>
        <begin position="704"/>
        <end position="733"/>
    </location>
</feature>
<dbReference type="OrthoDB" id="3548913at2759"/>
<feature type="region of interest" description="Disordered" evidence="1">
    <location>
        <begin position="858"/>
        <end position="901"/>
    </location>
</feature>
<feature type="region of interest" description="Disordered" evidence="1">
    <location>
        <begin position="1746"/>
        <end position="1793"/>
    </location>
</feature>
<evidence type="ECO:0000313" key="3">
    <source>
        <dbReference type="Proteomes" id="UP000070501"/>
    </source>
</evidence>
<feature type="compositionally biased region" description="Basic and acidic residues" evidence="1">
    <location>
        <begin position="1496"/>
        <end position="1506"/>
    </location>
</feature>
<feature type="compositionally biased region" description="Low complexity" evidence="1">
    <location>
        <begin position="26"/>
        <end position="40"/>
    </location>
</feature>
<feature type="compositionally biased region" description="Low complexity" evidence="1">
    <location>
        <begin position="1424"/>
        <end position="1437"/>
    </location>
</feature>
<feature type="region of interest" description="Disordered" evidence="1">
    <location>
        <begin position="115"/>
        <end position="136"/>
    </location>
</feature>
<sequence>MISMQRSLSSPVCVQKSPPESPPDTRPTSRSPVRSRSPGPLDESPRARRYRSRSPTKSTALFENHVSLPMRKANDGPSQHGRQSPTKTASPIIVQKPIIDQTVLPSAYQDARKPRLEQPARELPPAATSASPAMVPQPLLGDRSLYTNTNINLEQDGTSLEELAHLVRLAKYQERKRASTRVRLQRNLISSALSARLTKCGEITLRNLAECFRNEDKKGFSSLFNAIHDVRSSCDETRSFAILEPEMDSLRSPGASSNPDTPVGTFGTMSAGQSVVPFLSDISASAREAFLNFLTQLRTNPDYLASRLSSLTASEIQSLTVFHKGLEPIEPVMPAFNRPGTRGAAGTTGRGSSNQLNAVERLLSFQRHDPLSALIYTCFANSAGPDSAEDRRRTDVWATACARLIQNKVHHSILTSVLNVWSTMRDWAGRSNMELYLMKILEDGAFLLDRAEDPNGTRFNLSTWTTKDNAAMEDFYENAVAGLFEILDDEDATGIPEGVIELGNAILRRVDNKLVDEVRRWLVYQWLFTNWLFSVVIHPESYGMMAEYHITEYGRQKVLKQVAHRAQKPVLDMLMSYKAKPDPVPPKIQGHIQSILGRFRPSRTTKTARLLPARSITSLRETAEVHPYLVVSPADLLTLVNALFPERRPQSSHMSSIRSGAPSLSGFSAISQPVSIGTTRSINFDTASVASFSASSVLSDAATSREFDQHNAGSPQRYSPPFPDLSSQRPSANYEDDGYRLRLAMHEMVQTLGTEVVAGSCHPCAERWAVLFISANGSNLSLQMTYDPDEDLDEENSSTTSETEDDELESRPELDNDYHLLRDSILKLVEDFEIPRNLADDGSKTTLSNRASGLKRYKSKTRVMIPESSMGSRNPWRPRGSQDTLSSIKSPSPNAEDDDDEAALQPALVKMLIAASSQSRVQSDFVGAHLYWRTLQQLNALGSSSLRKNGFAALLNIFARGPRDSIRRSASATEEYDAWLIWLKQSQERHEGLLDTMVKRLRGLRDKMWYKTDVHNSQPYEDIRCHCTALKIMGVPSKWDSYKRNRAQMSRGLSANFLYQNESQTLDLLAAAEEQGGPNKLRDDQADKTSRWLEQFGIENFCRGEERIHRFCCEVDTCISKLVAEQVMDSPVLWSSELFARDRAVFGGPTRTTRERESYYIDDDVVSVVSGHGRRYTSSSTRPGSVARDLRSVTSFNLSQVSVDSSRFGYQRNSAAMSDILDAHEYFGVASPVHSIDPTTTYWSPFQSTMPSAASAMSTTSRAHSPTTSITNLSSPFSHPFSSGASHGNARPGTSASSNETVHQQRISDEKQQFLTELRQTLTSLLLSDLGNLVFSRGSETDAWFNDLGQKCIDREEAPETKPQRNATKTDRSSRSAPKPRVIEKKKSFGDLRGAGESAADSTSSERVDGVASRGNDPAQAEMSPAATAKPRSAAARDSTSDFPYKKAYQRLFRMFCVHPNPHVKLNALFELKNLVEASLLTSGRRNKWARQRQLASKDSHAEHASSQRVMEQTIDSVKERRSHASQPITAHPWSSRFPGASDMKSIMSVAQPNSDAVANMLLSLFKDSKVRPKTLFRDLQFISSFVSPSVLDKTEKGRAFWDTGLAALTLKQDVCRNMVNLAYEIIDLDQQQSRKPAASSTAAAPENKDDKSPGGSKHAPLTPRDAARMYNITAKEGDPMAQRELALLIFSRHELVVDRATLPLAKPRDVFKQAVMDNFGGGSSGSRSGGGSAARHVSERVRSTFSAAGSGGGGGGGGSVGSNSSNPPSSSSSGLGGSGSGQDTGSIGDVRPDPSLMCVAFHWMETAAQGGDAQAKQFLVDNDMRRD</sequence>
<gene>
    <name evidence="2" type="ORF">Micbo1qcDRAFT_161581</name>
</gene>
<protein>
    <submittedName>
        <fullName evidence="2">Uncharacterized protein</fullName>
    </submittedName>
</protein>
<reference evidence="3" key="1">
    <citation type="submission" date="2016-02" db="EMBL/GenBank/DDBJ databases">
        <title>Draft genome sequence of Microdochium bolleyi, a fungal endophyte of beachgrass.</title>
        <authorList>
            <consortium name="DOE Joint Genome Institute"/>
            <person name="David A.S."/>
            <person name="May G."/>
            <person name="Haridas S."/>
            <person name="Lim J."/>
            <person name="Wang M."/>
            <person name="Labutti K."/>
            <person name="Lipzen A."/>
            <person name="Barry K."/>
            <person name="Grigoriev I.V."/>
        </authorList>
    </citation>
    <scope>NUCLEOTIDE SEQUENCE [LARGE SCALE GENOMIC DNA]</scope>
    <source>
        <strain evidence="3">J235TASD1</strain>
    </source>
</reference>
<feature type="compositionally biased region" description="Polar residues" evidence="1">
    <location>
        <begin position="1507"/>
        <end position="1516"/>
    </location>
</feature>
<feature type="region of interest" description="Disordered" evidence="1">
    <location>
        <begin position="784"/>
        <end position="815"/>
    </location>
</feature>
<feature type="compositionally biased region" description="Polar residues" evidence="1">
    <location>
        <begin position="76"/>
        <end position="89"/>
    </location>
</feature>
<feature type="compositionally biased region" description="Polar residues" evidence="1">
    <location>
        <begin position="1262"/>
        <end position="1305"/>
    </location>
</feature>